<feature type="transmembrane region" description="Helical" evidence="8">
    <location>
        <begin position="387"/>
        <end position="409"/>
    </location>
</feature>
<feature type="transmembrane region" description="Helical" evidence="8">
    <location>
        <begin position="353"/>
        <end position="375"/>
    </location>
</feature>
<dbReference type="GO" id="GO:0005886">
    <property type="term" value="C:plasma membrane"/>
    <property type="evidence" value="ECO:0007669"/>
    <property type="project" value="UniProtKB-SubCell"/>
</dbReference>
<evidence type="ECO:0000313" key="10">
    <source>
        <dbReference type="EMBL" id="CAG8984149.1"/>
    </source>
</evidence>
<dbReference type="EMBL" id="CAJVRM010000752">
    <property type="protein sequence ID" value="CAG8984149.1"/>
    <property type="molecule type" value="Genomic_DNA"/>
</dbReference>
<dbReference type="Pfam" id="PF07690">
    <property type="entry name" value="MFS_1"/>
    <property type="match status" value="1"/>
</dbReference>
<evidence type="ECO:0000256" key="1">
    <source>
        <dbReference type="ARBA" id="ARBA00004651"/>
    </source>
</evidence>
<evidence type="ECO:0000256" key="5">
    <source>
        <dbReference type="ARBA" id="ARBA00022989"/>
    </source>
</evidence>
<feature type="transmembrane region" description="Helical" evidence="8">
    <location>
        <begin position="285"/>
        <end position="308"/>
    </location>
</feature>
<dbReference type="PANTHER" id="PTHR23502:SF186">
    <property type="entry name" value="MAJOR FACILITATOR SUPERFAMILY (MFS) PROFILE DOMAIN-CONTAINING PROTEIN"/>
    <property type="match status" value="1"/>
</dbReference>
<feature type="transmembrane region" description="Helical" evidence="8">
    <location>
        <begin position="114"/>
        <end position="138"/>
    </location>
</feature>
<dbReference type="GO" id="GO:0022857">
    <property type="term" value="F:transmembrane transporter activity"/>
    <property type="evidence" value="ECO:0007669"/>
    <property type="project" value="InterPro"/>
</dbReference>
<dbReference type="InterPro" id="IPR036259">
    <property type="entry name" value="MFS_trans_sf"/>
</dbReference>
<comment type="similarity">
    <text evidence="7">Belongs to the major facilitator superfamily. DHA1 family. Polyamines/proton antiporter (TC 2.A.1.2.16) subfamily.</text>
</comment>
<dbReference type="AlphaFoldDB" id="A0A9N9QDH4"/>
<evidence type="ECO:0000256" key="4">
    <source>
        <dbReference type="ARBA" id="ARBA00022692"/>
    </source>
</evidence>
<comment type="caution">
    <text evidence="10">The sequence shown here is derived from an EMBL/GenBank/DDBJ whole genome shotgun (WGS) entry which is preliminary data.</text>
</comment>
<proteinExistence type="inferred from homology"/>
<dbReference type="InterPro" id="IPR020846">
    <property type="entry name" value="MFS_dom"/>
</dbReference>
<dbReference type="Proteomes" id="UP000701801">
    <property type="component" value="Unassembled WGS sequence"/>
</dbReference>
<protein>
    <recommendedName>
        <fullName evidence="9">Major facilitator superfamily (MFS) profile domain-containing protein</fullName>
    </recommendedName>
</protein>
<feature type="transmembrane region" description="Helical" evidence="8">
    <location>
        <begin position="144"/>
        <end position="164"/>
    </location>
</feature>
<keyword evidence="6 8" id="KW-0472">Membrane</keyword>
<evidence type="ECO:0000256" key="8">
    <source>
        <dbReference type="SAM" id="Phobius"/>
    </source>
</evidence>
<accession>A0A9N9QDH4</accession>
<evidence type="ECO:0000259" key="9">
    <source>
        <dbReference type="PROSITE" id="PS50850"/>
    </source>
</evidence>
<feature type="transmembrane region" description="Helical" evidence="8">
    <location>
        <begin position="205"/>
        <end position="230"/>
    </location>
</feature>
<keyword evidence="11" id="KW-1185">Reference proteome</keyword>
<evidence type="ECO:0000256" key="2">
    <source>
        <dbReference type="ARBA" id="ARBA00022448"/>
    </source>
</evidence>
<dbReference type="SUPFAM" id="SSF103473">
    <property type="entry name" value="MFS general substrate transporter"/>
    <property type="match status" value="1"/>
</dbReference>
<feature type="transmembrane region" description="Helical" evidence="8">
    <location>
        <begin position="328"/>
        <end position="347"/>
    </location>
</feature>
<sequence length="468" mass="51611">MAFATKKQSSTKARNATANNTDMHLWKYDLRLPQLVDPAADNRDQSILETGRPQKTEPENIKLHPAENPINWPARKKWSSTIILVLMVANIAFCSSIHAATVEGVETTFKCSKIVAKLGITTFLIGLATGTLCFAPISEVWGRLLVFRFTLGLFVCFNAGCALAPNIQALLIFRFLSGFFGSSAVANTGGALADIWPQSHRSVPFALFATGGSLGPVFAPIVGGFISQALTERYVTTLTQPWMMLFTEPILFTLGLYSACIWGILYLNFTAYPFVFQTERKWDQGVAGLSLLGITLGMTIATASSPWIDDIYCAYTKNLKGPKPEARLPHLIFLAWLVPVALFWFGWTATPPTHWMVCISAGVPFGIGFITLFLGANAYLTDCYGRFSASALAAHAVMRLSFSGTFPLFATRLYDELGTPWAASTLGFITLAMAPVPWLFYKYGPKLRSLSKYHIWTLELEETERESE</sequence>
<dbReference type="OrthoDB" id="446368at2759"/>
<keyword evidence="4 8" id="KW-0812">Transmembrane</keyword>
<organism evidence="10 11">
    <name type="scientific">Hymenoscyphus albidus</name>
    <dbReference type="NCBI Taxonomy" id="595503"/>
    <lineage>
        <taxon>Eukaryota</taxon>
        <taxon>Fungi</taxon>
        <taxon>Dikarya</taxon>
        <taxon>Ascomycota</taxon>
        <taxon>Pezizomycotina</taxon>
        <taxon>Leotiomycetes</taxon>
        <taxon>Helotiales</taxon>
        <taxon>Helotiaceae</taxon>
        <taxon>Hymenoscyphus</taxon>
    </lineage>
</organism>
<reference evidence="10" key="1">
    <citation type="submission" date="2021-07" db="EMBL/GenBank/DDBJ databases">
        <authorList>
            <person name="Durling M."/>
        </authorList>
    </citation>
    <scope>NUCLEOTIDE SEQUENCE</scope>
</reference>
<dbReference type="CDD" id="cd17323">
    <property type="entry name" value="MFS_Tpo1_MDR_like"/>
    <property type="match status" value="1"/>
</dbReference>
<feature type="transmembrane region" description="Helical" evidence="8">
    <location>
        <begin position="82"/>
        <end position="102"/>
    </location>
</feature>
<gene>
    <name evidence="10" type="ORF">HYALB_00008150</name>
</gene>
<comment type="subcellular location">
    <subcellularLocation>
        <location evidence="1">Cell membrane</location>
        <topology evidence="1">Multi-pass membrane protein</topology>
    </subcellularLocation>
</comment>
<dbReference type="Gene3D" id="1.20.1250.20">
    <property type="entry name" value="MFS general substrate transporter like domains"/>
    <property type="match status" value="2"/>
</dbReference>
<feature type="domain" description="Major facilitator superfamily (MFS) profile" evidence="9">
    <location>
        <begin position="80"/>
        <end position="468"/>
    </location>
</feature>
<feature type="transmembrane region" description="Helical" evidence="8">
    <location>
        <begin position="421"/>
        <end position="441"/>
    </location>
</feature>
<dbReference type="InterPro" id="IPR011701">
    <property type="entry name" value="MFS"/>
</dbReference>
<dbReference type="PROSITE" id="PS50850">
    <property type="entry name" value="MFS"/>
    <property type="match status" value="1"/>
</dbReference>
<keyword evidence="3" id="KW-1003">Cell membrane</keyword>
<evidence type="ECO:0000256" key="7">
    <source>
        <dbReference type="ARBA" id="ARBA00038459"/>
    </source>
</evidence>
<evidence type="ECO:0000256" key="6">
    <source>
        <dbReference type="ARBA" id="ARBA00023136"/>
    </source>
</evidence>
<dbReference type="PANTHER" id="PTHR23502">
    <property type="entry name" value="MAJOR FACILITATOR SUPERFAMILY"/>
    <property type="match status" value="1"/>
</dbReference>
<evidence type="ECO:0000256" key="3">
    <source>
        <dbReference type="ARBA" id="ARBA00022475"/>
    </source>
</evidence>
<name>A0A9N9QDH4_9HELO</name>
<feature type="transmembrane region" description="Helical" evidence="8">
    <location>
        <begin position="242"/>
        <end position="265"/>
    </location>
</feature>
<keyword evidence="5 8" id="KW-1133">Transmembrane helix</keyword>
<evidence type="ECO:0000313" key="11">
    <source>
        <dbReference type="Proteomes" id="UP000701801"/>
    </source>
</evidence>
<keyword evidence="2" id="KW-0813">Transport</keyword>